<dbReference type="AlphaFoldDB" id="A0A4Q2MBB4"/>
<dbReference type="GO" id="GO:0016740">
    <property type="term" value="F:transferase activity"/>
    <property type="evidence" value="ECO:0007669"/>
    <property type="project" value="UniProtKB-KW"/>
</dbReference>
<accession>A0A4Q2MBB4</accession>
<gene>
    <name evidence="1" type="ORF">BJ972_001217</name>
    <name evidence="2" type="ORF">ESP50_05425</name>
</gene>
<protein>
    <submittedName>
        <fullName evidence="1 2">Glycosyltransferase</fullName>
    </submittedName>
</protein>
<keyword evidence="2" id="KW-0808">Transferase</keyword>
<dbReference type="SUPFAM" id="SSF53756">
    <property type="entry name" value="UDP-Glycosyltransferase/glycogen phosphorylase"/>
    <property type="match status" value="1"/>
</dbReference>
<dbReference type="Proteomes" id="UP000292686">
    <property type="component" value="Unassembled WGS sequence"/>
</dbReference>
<dbReference type="RefSeq" id="WP_129172935.1">
    <property type="nucleotide sequence ID" value="NZ_JACCBI010000001.1"/>
</dbReference>
<evidence type="ECO:0000313" key="2">
    <source>
        <dbReference type="EMBL" id="RXZ87361.1"/>
    </source>
</evidence>
<proteinExistence type="predicted"/>
<dbReference type="EMBL" id="JACCBI010000001">
    <property type="protein sequence ID" value="NYD66698.1"/>
    <property type="molecule type" value="Genomic_DNA"/>
</dbReference>
<sequence length="372" mass="41492">MTSLLILSFSPIASDARVLKQVEAFRDRYTVTTCGYGPAPEGVAEHIRIPDDILHNVLHDGLITKKRYKRAYWSLWSVKWVKRALRRRTWDIVLANDVEAVPVALQTKPTRGVHADLHEYSPLLHEDWQGWRDKVTPFVEWQCSEYVAHAASWTTVGEGIADEYERNFGFRAEVVTNAAPYVDASPTPVSEPIALVHSGAAMGDRRLEVLIDGVASADADVTLDLYLTANQPAYLDELKARAQATEGRVRVNDPVPYSDLSDTLRRYDVGVHLLPPTNFNNRWALPNKLFDYVQARLGVIIGPTPEMANVVTANEVGIVADGFDAEDFARALESIDRSQVEGWKRAADEHAHDLSAESQVRIWEAAIARLAG</sequence>
<dbReference type="Pfam" id="PF13692">
    <property type="entry name" value="Glyco_trans_1_4"/>
    <property type="match status" value="1"/>
</dbReference>
<dbReference type="Proteomes" id="UP000581087">
    <property type="component" value="Unassembled WGS sequence"/>
</dbReference>
<evidence type="ECO:0000313" key="3">
    <source>
        <dbReference type="Proteomes" id="UP000292686"/>
    </source>
</evidence>
<reference evidence="2 3" key="1">
    <citation type="submission" date="2019-01" db="EMBL/GenBank/DDBJ databases">
        <title>Agromyces.</title>
        <authorList>
            <person name="Li J."/>
        </authorList>
    </citation>
    <scope>NUCLEOTIDE SEQUENCE [LARGE SCALE GENOMIC DNA]</scope>
    <source>
        <strain evidence="2 3">DSM 23870</strain>
    </source>
</reference>
<name>A0A4Q2MBB4_9MICO</name>
<evidence type="ECO:0000313" key="4">
    <source>
        <dbReference type="Proteomes" id="UP000581087"/>
    </source>
</evidence>
<dbReference type="EMBL" id="SDPM01000002">
    <property type="protein sequence ID" value="RXZ87361.1"/>
    <property type="molecule type" value="Genomic_DNA"/>
</dbReference>
<evidence type="ECO:0000313" key="1">
    <source>
        <dbReference type="EMBL" id="NYD66698.1"/>
    </source>
</evidence>
<comment type="caution">
    <text evidence="2">The sequence shown here is derived from an EMBL/GenBank/DDBJ whole genome shotgun (WGS) entry which is preliminary data.</text>
</comment>
<reference evidence="1 4" key="2">
    <citation type="submission" date="2020-07" db="EMBL/GenBank/DDBJ databases">
        <title>Sequencing the genomes of 1000 actinobacteria strains.</title>
        <authorList>
            <person name="Klenk H.-P."/>
        </authorList>
    </citation>
    <scope>NUCLEOTIDE SEQUENCE [LARGE SCALE GENOMIC DNA]</scope>
    <source>
        <strain evidence="1 4">DSM 23870</strain>
    </source>
</reference>
<organism evidence="2 3">
    <name type="scientific">Agromyces atrinae</name>
    <dbReference type="NCBI Taxonomy" id="592376"/>
    <lineage>
        <taxon>Bacteria</taxon>
        <taxon>Bacillati</taxon>
        <taxon>Actinomycetota</taxon>
        <taxon>Actinomycetes</taxon>
        <taxon>Micrococcales</taxon>
        <taxon>Microbacteriaceae</taxon>
        <taxon>Agromyces</taxon>
    </lineage>
</organism>
<dbReference type="Gene3D" id="3.40.50.2000">
    <property type="entry name" value="Glycogen Phosphorylase B"/>
    <property type="match status" value="2"/>
</dbReference>
<keyword evidence="3" id="KW-1185">Reference proteome</keyword>
<dbReference type="OrthoDB" id="9813214at2"/>